<reference evidence="5 6" key="1">
    <citation type="journal article" date="2019" name="Int. J. Syst. Evol. Microbiol.">
        <title>The Global Catalogue of Microorganisms (GCM) 10K type strain sequencing project: providing services to taxonomists for standard genome sequencing and annotation.</title>
        <authorList>
            <consortium name="The Broad Institute Genomics Platform"/>
            <consortium name="The Broad Institute Genome Sequencing Center for Infectious Disease"/>
            <person name="Wu L."/>
            <person name="Ma J."/>
        </authorList>
    </citation>
    <scope>NUCLEOTIDE SEQUENCE [LARGE SCALE GENOMIC DNA]</scope>
    <source>
        <strain evidence="5 6">JCM 8201</strain>
    </source>
</reference>
<dbReference type="PANTHER" id="PTHR30146">
    <property type="entry name" value="LACI-RELATED TRANSCRIPTIONAL REPRESSOR"/>
    <property type="match status" value="1"/>
</dbReference>
<evidence type="ECO:0000256" key="2">
    <source>
        <dbReference type="ARBA" id="ARBA00023125"/>
    </source>
</evidence>
<dbReference type="EMBL" id="BAAATZ010000003">
    <property type="protein sequence ID" value="GAA2720419.1"/>
    <property type="molecule type" value="Genomic_DNA"/>
</dbReference>
<dbReference type="Gene3D" id="1.10.260.40">
    <property type="entry name" value="lambda repressor-like DNA-binding domains"/>
    <property type="match status" value="1"/>
</dbReference>
<organism evidence="5 6">
    <name type="scientific">Actinocorallia aurantiaca</name>
    <dbReference type="NCBI Taxonomy" id="46204"/>
    <lineage>
        <taxon>Bacteria</taxon>
        <taxon>Bacillati</taxon>
        <taxon>Actinomycetota</taxon>
        <taxon>Actinomycetes</taxon>
        <taxon>Streptosporangiales</taxon>
        <taxon>Thermomonosporaceae</taxon>
        <taxon>Actinocorallia</taxon>
    </lineage>
</organism>
<dbReference type="InterPro" id="IPR010982">
    <property type="entry name" value="Lambda_DNA-bd_dom_sf"/>
</dbReference>
<dbReference type="Pfam" id="PF13377">
    <property type="entry name" value="Peripla_BP_3"/>
    <property type="match status" value="1"/>
</dbReference>
<dbReference type="CDD" id="cd06293">
    <property type="entry name" value="PBP1_LacI-like"/>
    <property type="match status" value="1"/>
</dbReference>
<dbReference type="InterPro" id="IPR046335">
    <property type="entry name" value="LacI/GalR-like_sensor"/>
</dbReference>
<feature type="domain" description="HTH lacI-type" evidence="4">
    <location>
        <begin position="1"/>
        <end position="29"/>
    </location>
</feature>
<keyword evidence="3" id="KW-0804">Transcription</keyword>
<evidence type="ECO:0000256" key="3">
    <source>
        <dbReference type="ARBA" id="ARBA00023163"/>
    </source>
</evidence>
<dbReference type="GO" id="GO:0003677">
    <property type="term" value="F:DNA binding"/>
    <property type="evidence" value="ECO:0007669"/>
    <property type="project" value="UniProtKB-KW"/>
</dbReference>
<dbReference type="Proteomes" id="UP001501842">
    <property type="component" value="Unassembled WGS sequence"/>
</dbReference>
<comment type="caution">
    <text evidence="5">The sequence shown here is derived from an EMBL/GenBank/DDBJ whole genome shotgun (WGS) entry which is preliminary data.</text>
</comment>
<proteinExistence type="predicted"/>
<dbReference type="Gene3D" id="3.40.50.2300">
    <property type="match status" value="2"/>
</dbReference>
<evidence type="ECO:0000259" key="4">
    <source>
        <dbReference type="PROSITE" id="PS50932"/>
    </source>
</evidence>
<evidence type="ECO:0000256" key="1">
    <source>
        <dbReference type="ARBA" id="ARBA00023015"/>
    </source>
</evidence>
<evidence type="ECO:0000313" key="5">
    <source>
        <dbReference type="EMBL" id="GAA2720419.1"/>
    </source>
</evidence>
<name>A0ABN3U0E3_9ACTN</name>
<keyword evidence="1" id="KW-0805">Transcription regulation</keyword>
<sequence length="299" mass="32349">MAEATRVRVLTAIEELGFVRNEAARTLRKGSGRTLGVIVEDISNPYFTDLARGVEDASNAGGYDLIWCTSDGSPEKERRRLDFLEQQGVSGVVITPVALDRDRIARLRARDVRMALVDRRMPGTGACSVNVDHVQGGRLAMRHLIELGRHDVAFVTAEPESPPVRQRRGGALRALTRAGYAPEQVLTIAEEELTAEAGQHAARRLLEFGTLPTGIFCANDLLAIGLINELTRNGVKVPQDVAVVGYDDIAPAATCVVPLTTVCQPRHELGVTATELLLAGIDNQQVTLTPELVVRESAC</sequence>
<protein>
    <submittedName>
        <fullName evidence="5">LacI family DNA-binding transcriptional regulator</fullName>
    </submittedName>
</protein>
<dbReference type="PANTHER" id="PTHR30146:SF109">
    <property type="entry name" value="HTH-TYPE TRANSCRIPTIONAL REGULATOR GALS"/>
    <property type="match status" value="1"/>
</dbReference>
<gene>
    <name evidence="5" type="ORF">GCM10010439_08280</name>
</gene>
<dbReference type="SUPFAM" id="SSF53822">
    <property type="entry name" value="Periplasmic binding protein-like I"/>
    <property type="match status" value="1"/>
</dbReference>
<keyword evidence="6" id="KW-1185">Reference proteome</keyword>
<dbReference type="InterPro" id="IPR028082">
    <property type="entry name" value="Peripla_BP_I"/>
</dbReference>
<accession>A0ABN3U0E3</accession>
<keyword evidence="2 5" id="KW-0238">DNA-binding</keyword>
<evidence type="ECO:0000313" key="6">
    <source>
        <dbReference type="Proteomes" id="UP001501842"/>
    </source>
</evidence>
<dbReference type="PROSITE" id="PS50932">
    <property type="entry name" value="HTH_LACI_2"/>
    <property type="match status" value="1"/>
</dbReference>
<dbReference type="InterPro" id="IPR000843">
    <property type="entry name" value="HTH_LacI"/>
</dbReference>
<dbReference type="SMART" id="SM00354">
    <property type="entry name" value="HTH_LACI"/>
    <property type="match status" value="1"/>
</dbReference>